<reference evidence="1" key="1">
    <citation type="submission" date="2021-01" db="EMBL/GenBank/DDBJ databases">
        <title>Genome sequence of strain Noviherbaspirillum sp. DKR-6.</title>
        <authorList>
            <person name="Chaudhary D.K."/>
        </authorList>
    </citation>
    <scope>NUCLEOTIDE SEQUENCE</scope>
    <source>
        <strain evidence="1">DKR-6</strain>
    </source>
</reference>
<evidence type="ECO:0000313" key="2">
    <source>
        <dbReference type="Proteomes" id="UP000622890"/>
    </source>
</evidence>
<dbReference type="InterPro" id="IPR005534">
    <property type="entry name" value="Curli_assmbl/transp-comp_CsgG"/>
</dbReference>
<organism evidence="1 2">
    <name type="scientific">Noviherbaspirillum pedocola</name>
    <dbReference type="NCBI Taxonomy" id="2801341"/>
    <lineage>
        <taxon>Bacteria</taxon>
        <taxon>Pseudomonadati</taxon>
        <taxon>Pseudomonadota</taxon>
        <taxon>Betaproteobacteria</taxon>
        <taxon>Burkholderiales</taxon>
        <taxon>Oxalobacteraceae</taxon>
        <taxon>Noviherbaspirillum</taxon>
    </lineage>
</organism>
<keyword evidence="2" id="KW-1185">Reference proteome</keyword>
<name>A0A934STB9_9BURK</name>
<dbReference type="Pfam" id="PF03783">
    <property type="entry name" value="CsgG"/>
    <property type="match status" value="1"/>
</dbReference>
<dbReference type="EMBL" id="JAEPBG010000003">
    <property type="protein sequence ID" value="MBK4734826.1"/>
    <property type="molecule type" value="Genomic_DNA"/>
</dbReference>
<dbReference type="RefSeq" id="WP_200591600.1">
    <property type="nucleotide sequence ID" value="NZ_JAEPBG010000003.1"/>
</dbReference>
<protein>
    <submittedName>
        <fullName evidence="1">Peptidoglycan-binding protein</fullName>
    </submittedName>
</protein>
<comment type="caution">
    <text evidence="1">The sequence shown here is derived from an EMBL/GenBank/DDBJ whole genome shotgun (WGS) entry which is preliminary data.</text>
</comment>
<proteinExistence type="predicted"/>
<dbReference type="Proteomes" id="UP000622890">
    <property type="component" value="Unassembled WGS sequence"/>
</dbReference>
<accession>A0A934STB9</accession>
<dbReference type="GO" id="GO:0030288">
    <property type="term" value="C:outer membrane-bounded periplasmic space"/>
    <property type="evidence" value="ECO:0007669"/>
    <property type="project" value="InterPro"/>
</dbReference>
<dbReference type="PROSITE" id="PS51257">
    <property type="entry name" value="PROKAR_LIPOPROTEIN"/>
    <property type="match status" value="1"/>
</dbReference>
<sequence>MKRALFAVLCGAGSLAGCQSMPVNMGDASAKTVATGAAGGANAQNANTQLERCDKPLGTIAFVEEANQPWLSELYQQYRVQSTVPLLRLIVQQSNCFVVVERGRAFNNMNMERELAKSGELRSTSKMGKGQMVAADYTATPSISFSQRGTGGGNIGLGGWAGAVTALAGSVKSNEASTMLLLTDNRSGVQLAASEGSAKNWDFGIAGAMFGGSGWGSAGGFTNTPQGKVLAAAFMDSYNGLVRAVRNYRAQDVPGGLGNGGNLKVN</sequence>
<evidence type="ECO:0000313" key="1">
    <source>
        <dbReference type="EMBL" id="MBK4734826.1"/>
    </source>
</evidence>
<dbReference type="AlphaFoldDB" id="A0A934STB9"/>
<gene>
    <name evidence="1" type="ORF">JJB74_09440</name>
</gene>